<protein>
    <submittedName>
        <fullName evidence="1">Uncharacterized protein</fullName>
    </submittedName>
</protein>
<gene>
    <name evidence="1" type="ORF">FORC53_4687</name>
</gene>
<organism evidence="1 2">
    <name type="scientific">Vibrio vulnificus</name>
    <dbReference type="NCBI Taxonomy" id="672"/>
    <lineage>
        <taxon>Bacteria</taxon>
        <taxon>Pseudomonadati</taxon>
        <taxon>Pseudomonadota</taxon>
        <taxon>Gammaproteobacteria</taxon>
        <taxon>Vibrionales</taxon>
        <taxon>Vibrionaceae</taxon>
        <taxon>Vibrio</taxon>
    </lineage>
</organism>
<dbReference type="Proteomes" id="UP000263418">
    <property type="component" value="Chromosome 3"/>
</dbReference>
<reference evidence="1 2" key="1">
    <citation type="submission" date="2017-03" db="EMBL/GenBank/DDBJ databases">
        <title>Complete Genome Sequence of Vibrio vulnificus FORC_053.</title>
        <authorList>
            <consortium name="Food-borne Pathogen Omics Research Center"/>
            <person name="Chung H.Y."/>
            <person name="Na E.J."/>
            <person name="Song J.S."/>
            <person name="Kim H."/>
            <person name="Lee J.-H."/>
            <person name="Ryu S."/>
            <person name="Choi S.H."/>
        </authorList>
    </citation>
    <scope>NUCLEOTIDE SEQUENCE [LARGE SCALE GENOMIC DNA]</scope>
    <source>
        <strain evidence="1 2">FORC_053</strain>
    </source>
</reference>
<dbReference type="AlphaFoldDB" id="A0AAN1UEZ4"/>
<evidence type="ECO:0000313" key="2">
    <source>
        <dbReference type="Proteomes" id="UP000263418"/>
    </source>
</evidence>
<proteinExistence type="predicted"/>
<dbReference type="EMBL" id="CP019292">
    <property type="protein sequence ID" value="AXX63026.1"/>
    <property type="molecule type" value="Genomic_DNA"/>
</dbReference>
<dbReference type="RefSeq" id="WP_198434366.1">
    <property type="nucleotide sequence ID" value="NZ_CP019292.1"/>
</dbReference>
<evidence type="ECO:0000313" key="1">
    <source>
        <dbReference type="EMBL" id="AXX63026.1"/>
    </source>
</evidence>
<accession>A0AAN1UEZ4</accession>
<sequence>MKKARKFIKIKLLIINLLVGTGAVHLKKHDPHIHDRTYRHKRNQDIFLVLKHV</sequence>
<name>A0AAN1UEZ4_VIBVL</name>